<dbReference type="EMBL" id="NFZS01000001">
    <property type="protein sequence ID" value="RAO78181.1"/>
    <property type="molecule type" value="Genomic_DNA"/>
</dbReference>
<evidence type="ECO:0000313" key="3">
    <source>
        <dbReference type="EMBL" id="RAO78181.1"/>
    </source>
</evidence>
<keyword evidence="1" id="KW-0732">Signal</keyword>
<keyword evidence="4" id="KW-1185">Reference proteome</keyword>
<evidence type="ECO:0000259" key="2">
    <source>
        <dbReference type="Pfam" id="PF00561"/>
    </source>
</evidence>
<dbReference type="Proteomes" id="UP000248926">
    <property type="component" value="Unassembled WGS sequence"/>
</dbReference>
<dbReference type="InterPro" id="IPR029058">
    <property type="entry name" value="AB_hydrolase_fold"/>
</dbReference>
<dbReference type="GO" id="GO:0016787">
    <property type="term" value="F:hydrolase activity"/>
    <property type="evidence" value="ECO:0007669"/>
    <property type="project" value="UniProtKB-KW"/>
</dbReference>
<gene>
    <name evidence="3" type="ORF">CA260_10270</name>
</gene>
<dbReference type="PRINTS" id="PR00412">
    <property type="entry name" value="EPOXHYDRLASE"/>
</dbReference>
<dbReference type="PANTHER" id="PTHR43798">
    <property type="entry name" value="MONOACYLGLYCEROL LIPASE"/>
    <property type="match status" value="1"/>
</dbReference>
<protein>
    <submittedName>
        <fullName evidence="3">Alpha/beta hydrolase</fullName>
    </submittedName>
</protein>
<dbReference type="InterPro" id="IPR000639">
    <property type="entry name" value="Epox_hydrolase-like"/>
</dbReference>
<comment type="caution">
    <text evidence="3">The sequence shown here is derived from an EMBL/GenBank/DDBJ whole genome shotgun (WGS) entry which is preliminary data.</text>
</comment>
<proteinExistence type="predicted"/>
<reference evidence="3 4" key="1">
    <citation type="journal article" date="2018" name="Genet. Mol. Biol.">
        <title>The genome sequence of Dyella jiangningensis FCAV SCS01 from a lignocellulose-decomposing microbial consortium metagenome reveals potential for biotechnological applications.</title>
        <authorList>
            <person name="Desiderato J.G."/>
            <person name="Alvarenga D.O."/>
            <person name="Constancio M.T.L."/>
            <person name="Alves L.M.C."/>
            <person name="Varani A.M."/>
        </authorList>
    </citation>
    <scope>NUCLEOTIDE SEQUENCE [LARGE SCALE GENOMIC DNA]</scope>
    <source>
        <strain evidence="3 4">FCAV SCS01</strain>
    </source>
</reference>
<name>A0A328PAH9_9GAMM</name>
<sequence length="341" mass="37324">MHVKTNFSGRGLLRIALAAALVTQIGLPGHAQSAPSTPVAKADAWGPLKHVHAGVLDVAYAEMGPADGPVVILLHGWPYDIHSYDQVAPALAAKGYRVLVPYARGYGDTHFLSADTVRNGEPAALAQDVIDFMDALRIKRAVFGGFDWGARSADIVAALWPERVKALVSVSGYLIGTQAAGKAPLPPKAEYQWWYQFYFATDRGQEGYAKNRRDFAKLIWQLASPKWNFDDATFERSAAAFDNPDHVAITIHNYRWRLDLAKGETRYAPLETRLAQLPKISVPTITMEGDANGAPHPAPEAYAKQFTGKYQFRLIEGGIGHNLPQEAPQAFTQAVIDADHL</sequence>
<dbReference type="PANTHER" id="PTHR43798:SF33">
    <property type="entry name" value="HYDROLASE, PUTATIVE (AFU_ORTHOLOGUE AFUA_2G14860)-RELATED"/>
    <property type="match status" value="1"/>
</dbReference>
<feature type="signal peptide" evidence="1">
    <location>
        <begin position="1"/>
        <end position="33"/>
    </location>
</feature>
<organism evidence="3 4">
    <name type="scientific">Dyella jiangningensis</name>
    <dbReference type="NCBI Taxonomy" id="1379159"/>
    <lineage>
        <taxon>Bacteria</taxon>
        <taxon>Pseudomonadati</taxon>
        <taxon>Pseudomonadota</taxon>
        <taxon>Gammaproteobacteria</taxon>
        <taxon>Lysobacterales</taxon>
        <taxon>Rhodanobacteraceae</taxon>
        <taxon>Dyella</taxon>
    </lineage>
</organism>
<feature type="chain" id="PRO_5016463474" evidence="1">
    <location>
        <begin position="34"/>
        <end position="341"/>
    </location>
</feature>
<evidence type="ECO:0000313" key="4">
    <source>
        <dbReference type="Proteomes" id="UP000248926"/>
    </source>
</evidence>
<dbReference type="SUPFAM" id="SSF53474">
    <property type="entry name" value="alpha/beta-Hydrolases"/>
    <property type="match status" value="1"/>
</dbReference>
<keyword evidence="3" id="KW-0378">Hydrolase</keyword>
<dbReference type="InterPro" id="IPR000073">
    <property type="entry name" value="AB_hydrolase_1"/>
</dbReference>
<dbReference type="InterPro" id="IPR050266">
    <property type="entry name" value="AB_hydrolase_sf"/>
</dbReference>
<feature type="domain" description="AB hydrolase-1" evidence="2">
    <location>
        <begin position="69"/>
        <end position="201"/>
    </location>
</feature>
<dbReference type="GO" id="GO:0016020">
    <property type="term" value="C:membrane"/>
    <property type="evidence" value="ECO:0007669"/>
    <property type="project" value="TreeGrafter"/>
</dbReference>
<evidence type="ECO:0000256" key="1">
    <source>
        <dbReference type="SAM" id="SignalP"/>
    </source>
</evidence>
<dbReference type="Pfam" id="PF00561">
    <property type="entry name" value="Abhydrolase_1"/>
    <property type="match status" value="1"/>
</dbReference>
<dbReference type="AlphaFoldDB" id="A0A328PAH9"/>
<dbReference type="Gene3D" id="3.40.50.1820">
    <property type="entry name" value="alpha/beta hydrolase"/>
    <property type="match status" value="1"/>
</dbReference>
<dbReference type="OrthoDB" id="9780765at2"/>
<accession>A0A328PAH9</accession>
<dbReference type="RefSeq" id="WP_111982778.1">
    <property type="nucleotide sequence ID" value="NZ_NFZS01000001.1"/>
</dbReference>